<dbReference type="Pfam" id="PF02481">
    <property type="entry name" value="DNA_processg_A"/>
    <property type="match status" value="1"/>
</dbReference>
<dbReference type="InterPro" id="IPR002589">
    <property type="entry name" value="Macro_dom"/>
</dbReference>
<evidence type="ECO:0000313" key="4">
    <source>
        <dbReference type="Proteomes" id="UP000323732"/>
    </source>
</evidence>
<proteinExistence type="predicted"/>
<dbReference type="PROSITE" id="PS51154">
    <property type="entry name" value="MACRO"/>
    <property type="match status" value="1"/>
</dbReference>
<name>A0A5D4SAM7_9BACI</name>
<evidence type="ECO:0000256" key="1">
    <source>
        <dbReference type="ARBA" id="ARBA00035885"/>
    </source>
</evidence>
<dbReference type="RefSeq" id="WP_148950854.1">
    <property type="nucleotide sequence ID" value="NZ_VTES01000006.1"/>
</dbReference>
<dbReference type="PANTHER" id="PTHR12521">
    <property type="entry name" value="PROTEIN C6ORF130"/>
    <property type="match status" value="1"/>
</dbReference>
<feature type="domain" description="Macro" evidence="2">
    <location>
        <begin position="1"/>
        <end position="154"/>
    </location>
</feature>
<dbReference type="PANTHER" id="PTHR12521:SF0">
    <property type="entry name" value="ADP-RIBOSE GLYCOHYDROLASE OARD1"/>
    <property type="match status" value="1"/>
</dbReference>
<organism evidence="3 4">
    <name type="scientific">Bacillus infantis</name>
    <dbReference type="NCBI Taxonomy" id="324767"/>
    <lineage>
        <taxon>Bacteria</taxon>
        <taxon>Bacillati</taxon>
        <taxon>Bacillota</taxon>
        <taxon>Bacilli</taxon>
        <taxon>Bacillales</taxon>
        <taxon>Bacillaceae</taxon>
        <taxon>Bacillus</taxon>
    </lineage>
</organism>
<comment type="caution">
    <text evidence="3">The sequence shown here is derived from an EMBL/GenBank/DDBJ whole genome shotgun (WGS) entry which is preliminary data.</text>
</comment>
<dbReference type="InterPro" id="IPR050892">
    <property type="entry name" value="ADP-ribose_metab_enzymes"/>
</dbReference>
<dbReference type="InterPro" id="IPR043472">
    <property type="entry name" value="Macro_dom-like"/>
</dbReference>
<dbReference type="Proteomes" id="UP000323732">
    <property type="component" value="Unassembled WGS sequence"/>
</dbReference>
<gene>
    <name evidence="3" type="ORF">FZD47_21085</name>
</gene>
<sequence>MIKFVSGDFFDYDADIRINTVNCVGVMGKGVALIFKNKFPDMFIDYYNVCKRNELKPGKPHVWKEENLFSSCTIINFPTKIHWRDPSKYEYIEDGLIWLRQFLLEKEDSTVTLPALGCGHGGLDWNKVKIMINKYLSGLCTQILVFEPSSSTRTSNNEPEEIQLREQDIQRFLPGNKDYPPKLIEHSTREIYCKGNTELLHKKNIAIIANYKSSDREKNALLKIINELPVGEFVFILGWGSSYEKDLAKEILSKGFDVIFVIPFGILQLKVRKDLESLWNYEKIAVLSTTRPNEAWKNYESVNSLKLRMKLGNLIVFNSLNLEYIMQYAKEIDEFAGEFFYINYWDSEIDFFENIAAQKIGISPVTKKPNVLPLLNSLKEI</sequence>
<dbReference type="SUPFAM" id="SSF52949">
    <property type="entry name" value="Macro domain-like"/>
    <property type="match status" value="1"/>
</dbReference>
<dbReference type="Gene3D" id="3.40.50.450">
    <property type="match status" value="1"/>
</dbReference>
<dbReference type="Pfam" id="PF01661">
    <property type="entry name" value="Macro"/>
    <property type="match status" value="1"/>
</dbReference>
<accession>A0A5D4SAM7</accession>
<dbReference type="GO" id="GO:0140291">
    <property type="term" value="P:peptidyl-glutamate ADP-deribosylation"/>
    <property type="evidence" value="ECO:0007669"/>
    <property type="project" value="TreeGrafter"/>
</dbReference>
<evidence type="ECO:0000259" key="2">
    <source>
        <dbReference type="PROSITE" id="PS51154"/>
    </source>
</evidence>
<dbReference type="AlphaFoldDB" id="A0A5D4SAM7"/>
<dbReference type="Gene3D" id="3.40.220.10">
    <property type="entry name" value="Leucine Aminopeptidase, subunit E, domain 1"/>
    <property type="match status" value="1"/>
</dbReference>
<dbReference type="SMART" id="SM00506">
    <property type="entry name" value="A1pp"/>
    <property type="match status" value="1"/>
</dbReference>
<dbReference type="InterPro" id="IPR057666">
    <property type="entry name" value="DrpA_SLOG"/>
</dbReference>
<dbReference type="CDD" id="cd02901">
    <property type="entry name" value="Macro_Poa1p-like"/>
    <property type="match status" value="1"/>
</dbReference>
<reference evidence="3 4" key="1">
    <citation type="submission" date="2019-08" db="EMBL/GenBank/DDBJ databases">
        <title>Bacillus genomes from the desert of Cuatro Cienegas, Coahuila.</title>
        <authorList>
            <person name="Olmedo-Alvarez G."/>
        </authorList>
    </citation>
    <scope>NUCLEOTIDE SEQUENCE [LARGE SCALE GENOMIC DNA]</scope>
    <source>
        <strain evidence="3 4">CH37_1T</strain>
    </source>
</reference>
<dbReference type="EMBL" id="VTES01000006">
    <property type="protein sequence ID" value="TYS60705.1"/>
    <property type="molecule type" value="Genomic_DNA"/>
</dbReference>
<protein>
    <recommendedName>
        <fullName evidence="2">Macro domain-containing protein</fullName>
    </recommendedName>
</protein>
<comment type="catalytic activity">
    <reaction evidence="1">
        <text>an N-(ADP-alpha-D-ribosyl)-thymidine in DNA + H2O = a thymidine in DNA + ADP-D-ribose</text>
        <dbReference type="Rhea" id="RHEA:71655"/>
        <dbReference type="Rhea" id="RHEA-COMP:13556"/>
        <dbReference type="Rhea" id="RHEA-COMP:18051"/>
        <dbReference type="ChEBI" id="CHEBI:15377"/>
        <dbReference type="ChEBI" id="CHEBI:57967"/>
        <dbReference type="ChEBI" id="CHEBI:137386"/>
        <dbReference type="ChEBI" id="CHEBI:191199"/>
    </reaction>
    <physiologicalReaction direction="left-to-right" evidence="1">
        <dbReference type="Rhea" id="RHEA:71656"/>
    </physiologicalReaction>
</comment>
<evidence type="ECO:0000313" key="3">
    <source>
        <dbReference type="EMBL" id="TYS60705.1"/>
    </source>
</evidence>